<dbReference type="EMBL" id="JAEPRE010000248">
    <property type="protein sequence ID" value="KAG2229734.1"/>
    <property type="molecule type" value="Genomic_DNA"/>
</dbReference>
<reference evidence="1" key="1">
    <citation type="submission" date="2021-01" db="EMBL/GenBank/DDBJ databases">
        <title>Metabolic potential, ecology and presence of endohyphal bacteria is reflected in genomic diversity of Mucoromycotina.</title>
        <authorList>
            <person name="Muszewska A."/>
            <person name="Okrasinska A."/>
            <person name="Steczkiewicz K."/>
            <person name="Drgas O."/>
            <person name="Orlowska M."/>
            <person name="Perlinska-Lenart U."/>
            <person name="Aleksandrzak-Piekarczyk T."/>
            <person name="Szatraj K."/>
            <person name="Zielenkiewicz U."/>
            <person name="Pilsyk S."/>
            <person name="Malc E."/>
            <person name="Mieczkowski P."/>
            <person name="Kruszewska J.S."/>
            <person name="Biernat P."/>
            <person name="Pawlowska J."/>
        </authorList>
    </citation>
    <scope>NUCLEOTIDE SEQUENCE</scope>
    <source>
        <strain evidence="1">WA0000018081</strain>
    </source>
</reference>
<dbReference type="Proteomes" id="UP000613177">
    <property type="component" value="Unassembled WGS sequence"/>
</dbReference>
<keyword evidence="2" id="KW-1185">Reference proteome</keyword>
<dbReference type="AlphaFoldDB" id="A0A8H7VWI4"/>
<evidence type="ECO:0000313" key="2">
    <source>
        <dbReference type="Proteomes" id="UP000613177"/>
    </source>
</evidence>
<proteinExistence type="predicted"/>
<accession>A0A8H7VWI4</accession>
<protein>
    <submittedName>
        <fullName evidence="1">Uncharacterized protein</fullName>
    </submittedName>
</protein>
<name>A0A8H7VWI4_9FUNG</name>
<evidence type="ECO:0000313" key="1">
    <source>
        <dbReference type="EMBL" id="KAG2229734.1"/>
    </source>
</evidence>
<comment type="caution">
    <text evidence="1">The sequence shown here is derived from an EMBL/GenBank/DDBJ whole genome shotgun (WGS) entry which is preliminary data.</text>
</comment>
<sequence>MSESLEQLQKLAEERQQLGVLSERKHVQDLTNTLMENMAESSASAGTKRTSSRLCAQRTKIIKPTARDNIYIPGIEGTLGSNILHLCNIYEIIDKKSRYFSLLSKNSVLDLSVTSFESHINTLGGKKVQDYIKQKYGYTIEEQGQKPIIINYEKFVKGAKNPKTIEGALEQVEQYQTSRSDIQIKRIYIDILERHLIHSYSLSDAYLKKCSEQSTIIKFWSYLFEQFFSKKSLFVQWGDTVSPECKRLTLDFKLDIRFISEAEKGFIDITNGEFAKFHAATKSKYYNDKLKAVLAAKCHLNHIIESSPGISVASLKALKIPIVLVMGLNFRSISYPRTYFEVSHGGIASILDGFALIEGIIDDTITIYDQYSRNTEDIITKIDKKGNARKTIDIDEWLSPVLLDVDDNYENYDPSDDSDDLDIENDI</sequence>
<gene>
    <name evidence="1" type="ORF">INT48_002068</name>
</gene>
<organism evidence="1 2">
    <name type="scientific">Thamnidium elegans</name>
    <dbReference type="NCBI Taxonomy" id="101142"/>
    <lineage>
        <taxon>Eukaryota</taxon>
        <taxon>Fungi</taxon>
        <taxon>Fungi incertae sedis</taxon>
        <taxon>Mucoromycota</taxon>
        <taxon>Mucoromycotina</taxon>
        <taxon>Mucoromycetes</taxon>
        <taxon>Mucorales</taxon>
        <taxon>Mucorineae</taxon>
        <taxon>Mucoraceae</taxon>
        <taxon>Thamnidium</taxon>
    </lineage>
</organism>